<keyword evidence="2" id="KW-1185">Reference proteome</keyword>
<accession>A0ABY7GHC0</accession>
<proteinExistence type="predicted"/>
<dbReference type="Proteomes" id="UP001162780">
    <property type="component" value="Chromosome"/>
</dbReference>
<evidence type="ECO:0000313" key="2">
    <source>
        <dbReference type="Proteomes" id="UP001162780"/>
    </source>
</evidence>
<organism evidence="1 2">
    <name type="scientific">Methylomonas rapida</name>
    <dbReference type="NCBI Taxonomy" id="2963939"/>
    <lineage>
        <taxon>Bacteria</taxon>
        <taxon>Pseudomonadati</taxon>
        <taxon>Pseudomonadota</taxon>
        <taxon>Gammaproteobacteria</taxon>
        <taxon>Methylococcales</taxon>
        <taxon>Methylococcaceae</taxon>
        <taxon>Methylomonas</taxon>
    </lineage>
</organism>
<gene>
    <name evidence="1" type="ORF">NM686_020235</name>
</gene>
<reference evidence="1" key="1">
    <citation type="submission" date="2022-11" db="EMBL/GenBank/DDBJ databases">
        <title>Methylomonas rapida sp. nov., Carotenoid-Producing Obligate Methanotrophs with High Growth Characteristics and Biotechnological Potential.</title>
        <authorList>
            <person name="Tikhonova E.N."/>
            <person name="Suleimanov R.Z."/>
            <person name="Miroshnikov K."/>
            <person name="Oshkin I.Y."/>
            <person name="Belova S.E."/>
            <person name="Danilova O.V."/>
            <person name="Ashikhmin A."/>
            <person name="Konopkin A."/>
            <person name="But S.Y."/>
            <person name="Khmelenina V.N."/>
            <person name="Kuznetsov N."/>
            <person name="Pimenov N.V."/>
            <person name="Dedysh S.N."/>
        </authorList>
    </citation>
    <scope>NUCLEOTIDE SEQUENCE</scope>
    <source>
        <strain evidence="1">MP1</strain>
    </source>
</reference>
<dbReference type="EMBL" id="CP113517">
    <property type="protein sequence ID" value="WAR44649.1"/>
    <property type="molecule type" value="Genomic_DNA"/>
</dbReference>
<name>A0ABY7GHC0_9GAMM</name>
<evidence type="ECO:0000313" key="1">
    <source>
        <dbReference type="EMBL" id="WAR44649.1"/>
    </source>
</evidence>
<dbReference type="RefSeq" id="WP_255189620.1">
    <property type="nucleotide sequence ID" value="NZ_CP113517.1"/>
</dbReference>
<sequence>MDKIIADFVADTIKPDNQLISLKFNDMSKEESAGFVGELRLLDINGA</sequence>
<protein>
    <submittedName>
        <fullName evidence="1">Uncharacterized protein</fullName>
    </submittedName>
</protein>